<organism evidence="1 2">
    <name type="scientific">Leptospira inadai serovar Lyme str. 10</name>
    <dbReference type="NCBI Taxonomy" id="1049790"/>
    <lineage>
        <taxon>Bacteria</taxon>
        <taxon>Pseudomonadati</taxon>
        <taxon>Spirochaetota</taxon>
        <taxon>Spirochaetia</taxon>
        <taxon>Leptospirales</taxon>
        <taxon>Leptospiraceae</taxon>
        <taxon>Leptospira</taxon>
    </lineage>
</organism>
<proteinExistence type="predicted"/>
<name>V6H9E5_9LEPT</name>
<reference evidence="1 2" key="1">
    <citation type="submission" date="2013-05" db="EMBL/GenBank/DDBJ databases">
        <authorList>
            <person name="Harkins D.M."/>
            <person name="Durkin A.S."/>
            <person name="Brinkac L.M."/>
            <person name="Haft D.H."/>
            <person name="Selengut J.D."/>
            <person name="Sanka R."/>
            <person name="DePew J."/>
            <person name="Purushe J."/>
            <person name="Hartskeerl R.A."/>
            <person name="Ahmed A."/>
            <person name="van der Linden H."/>
            <person name="Goris M.G.A."/>
            <person name="Vinetz J.M."/>
            <person name="Sutton G.G."/>
            <person name="Nierman W.C."/>
            <person name="Fouts D.E."/>
        </authorList>
    </citation>
    <scope>NUCLEOTIDE SEQUENCE [LARGE SCALE GENOMIC DNA]</scope>
    <source>
        <strain evidence="1 2">10</strain>
    </source>
</reference>
<accession>V6H9E5</accession>
<evidence type="ECO:0000313" key="2">
    <source>
        <dbReference type="Proteomes" id="UP000018719"/>
    </source>
</evidence>
<dbReference type="Proteomes" id="UP000018719">
    <property type="component" value="Unassembled WGS sequence"/>
</dbReference>
<protein>
    <submittedName>
        <fullName evidence="1">Uncharacterized protein</fullName>
    </submittedName>
</protein>
<dbReference type="AlphaFoldDB" id="V6H9E5"/>
<sequence length="48" mass="5513">MLFKYNGSIGYSISLAISVNKLMNDRTQIDFVIVFIVIRYAYLHPSIS</sequence>
<comment type="caution">
    <text evidence="1">The sequence shown here is derived from an EMBL/GenBank/DDBJ whole genome shotgun (WGS) entry which is preliminary data.</text>
</comment>
<dbReference type="EMBL" id="AHMM02000024">
    <property type="protein sequence ID" value="EQA35756.1"/>
    <property type="molecule type" value="Genomic_DNA"/>
</dbReference>
<gene>
    <name evidence="1" type="ORF">LEP1GSC047_0270</name>
</gene>
<evidence type="ECO:0000313" key="1">
    <source>
        <dbReference type="EMBL" id="EQA35756.1"/>
    </source>
</evidence>